<protein>
    <submittedName>
        <fullName evidence="9">2-octaprenylphenol hydroxylase</fullName>
        <ecNumber evidence="9">1.14.13.-</ecNumber>
    </submittedName>
</protein>
<dbReference type="RefSeq" id="WP_157993794.1">
    <property type="nucleotide sequence ID" value="NZ_LR217703.1"/>
</dbReference>
<dbReference type="GO" id="GO:0006744">
    <property type="term" value="P:ubiquinone biosynthetic process"/>
    <property type="evidence" value="ECO:0007669"/>
    <property type="project" value="UniProtKB-UniPathway"/>
</dbReference>
<dbReference type="OrthoDB" id="9769565at2"/>
<reference evidence="9 10" key="1">
    <citation type="submission" date="2019-02" db="EMBL/GenBank/DDBJ databases">
        <authorList>
            <person name="Manzano-Marin A."/>
            <person name="Manzano-Marin A."/>
        </authorList>
    </citation>
    <scope>NUCLEOTIDE SEQUENCE [LARGE SCALE GENOMIC DNA]</scope>
    <source>
        <strain evidence="9 10">ErCicuneomaculata</strain>
    </source>
</reference>
<dbReference type="InterPro" id="IPR010971">
    <property type="entry name" value="UbiH/COQ6"/>
</dbReference>
<sequence>MKHYDIIISGGGIIGLAIAYGLKNINLKILIVECKEERLNLNKKPLIQNIERFSALNMSSKLFFQYLGIWEQILNLNFSNAFYGVEAWELDSFGQINFNSQHHKLSEPLGYIVSNQEIHNILWKHLRTLKNITIINSVKFNNISFKKDHAVIKLNNNDIISTHLVIAADGSHSWLRTNSDIPFTFWKYRHHALIATIHTKQKHQSIAYQIFHKDSILALLPLQDSHISSIVWSLPPQKALHFQKISEVLFNQYLSIHSDLRLGLCKLISKRNIFPLIGCYAHNFAKHRLVLVGDAAHTIHPLIGQGLNLGLIDAAELIGEIYRIHNQGYDFGQHLSLRYYERHRKYNTFLMLIGAQGFYTLFNGNYLGKKFLRNSLLTITDKFPIAKSYLLQYAQGIHDIPKWMLHSKSKIIE</sequence>
<dbReference type="EMBL" id="LR217703">
    <property type="protein sequence ID" value="VFP80304.1"/>
    <property type="molecule type" value="Genomic_DNA"/>
</dbReference>
<evidence type="ECO:0000256" key="7">
    <source>
        <dbReference type="ARBA" id="ARBA00023033"/>
    </source>
</evidence>
<dbReference type="PANTHER" id="PTHR43876">
    <property type="entry name" value="UBIQUINONE BIOSYNTHESIS MONOOXYGENASE COQ6, MITOCHONDRIAL"/>
    <property type="match status" value="1"/>
</dbReference>
<evidence type="ECO:0000313" key="10">
    <source>
        <dbReference type="Proteomes" id="UP000294412"/>
    </source>
</evidence>
<evidence type="ECO:0000256" key="1">
    <source>
        <dbReference type="ARBA" id="ARBA00001974"/>
    </source>
</evidence>
<keyword evidence="5" id="KW-0274">FAD</keyword>
<dbReference type="NCBIfam" id="TIGR01988">
    <property type="entry name" value="Ubi-OHases"/>
    <property type="match status" value="1"/>
</dbReference>
<evidence type="ECO:0000313" key="9">
    <source>
        <dbReference type="EMBL" id="VFP80304.1"/>
    </source>
</evidence>
<evidence type="ECO:0000256" key="5">
    <source>
        <dbReference type="ARBA" id="ARBA00022827"/>
    </source>
</evidence>
<dbReference type="SUPFAM" id="SSF51905">
    <property type="entry name" value="FAD/NAD(P)-binding domain"/>
    <property type="match status" value="1"/>
</dbReference>
<dbReference type="InterPro" id="IPR002938">
    <property type="entry name" value="FAD-bd"/>
</dbReference>
<feature type="domain" description="FAD-binding" evidence="8">
    <location>
        <begin position="4"/>
        <end position="319"/>
    </location>
</feature>
<evidence type="ECO:0000259" key="8">
    <source>
        <dbReference type="Pfam" id="PF01494"/>
    </source>
</evidence>
<keyword evidence="7" id="KW-0503">Monooxygenase</keyword>
<evidence type="ECO:0000256" key="6">
    <source>
        <dbReference type="ARBA" id="ARBA00023002"/>
    </source>
</evidence>
<dbReference type="Gene3D" id="3.50.50.60">
    <property type="entry name" value="FAD/NAD(P)-binding domain"/>
    <property type="match status" value="2"/>
</dbReference>
<dbReference type="InterPro" id="IPR036188">
    <property type="entry name" value="FAD/NAD-bd_sf"/>
</dbReference>
<proteinExistence type="inferred from homology"/>
<dbReference type="GO" id="GO:0019168">
    <property type="term" value="F:2-polyprenylphenol 6-hydroxylase activity"/>
    <property type="evidence" value="ECO:0007669"/>
    <property type="project" value="TreeGrafter"/>
</dbReference>
<dbReference type="UniPathway" id="UPA00232"/>
<dbReference type="EC" id="1.14.13.-" evidence="9"/>
<keyword evidence="6 9" id="KW-0560">Oxidoreductase</keyword>
<dbReference type="PANTHER" id="PTHR43876:SF7">
    <property type="entry name" value="UBIQUINONE BIOSYNTHESIS MONOOXYGENASE COQ6, MITOCHONDRIAL"/>
    <property type="match status" value="1"/>
</dbReference>
<dbReference type="Proteomes" id="UP000294412">
    <property type="component" value="Chromosome"/>
</dbReference>
<evidence type="ECO:0000256" key="2">
    <source>
        <dbReference type="ARBA" id="ARBA00004749"/>
    </source>
</evidence>
<comment type="cofactor">
    <cofactor evidence="1">
        <name>FAD</name>
        <dbReference type="ChEBI" id="CHEBI:57692"/>
    </cofactor>
</comment>
<comment type="pathway">
    <text evidence="2">Cofactor biosynthesis; ubiquinone biosynthesis.</text>
</comment>
<evidence type="ECO:0000256" key="3">
    <source>
        <dbReference type="ARBA" id="ARBA00005349"/>
    </source>
</evidence>
<comment type="similarity">
    <text evidence="3">Belongs to the UbiH/COQ6 family.</text>
</comment>
<dbReference type="Pfam" id="PF01494">
    <property type="entry name" value="FAD_binding_3"/>
    <property type="match status" value="1"/>
</dbReference>
<dbReference type="PRINTS" id="PR00420">
    <property type="entry name" value="RNGMNOXGNASE"/>
</dbReference>
<name>A0A451D3N3_9GAMM</name>
<keyword evidence="4" id="KW-0285">Flavoprotein</keyword>
<evidence type="ECO:0000256" key="4">
    <source>
        <dbReference type="ARBA" id="ARBA00022630"/>
    </source>
</evidence>
<organism evidence="9 10">
    <name type="scientific">Candidatus Erwinia haradaeae</name>
    <dbReference type="NCBI Taxonomy" id="1922217"/>
    <lineage>
        <taxon>Bacteria</taxon>
        <taxon>Pseudomonadati</taxon>
        <taxon>Pseudomonadota</taxon>
        <taxon>Gammaproteobacteria</taxon>
        <taxon>Enterobacterales</taxon>
        <taxon>Erwiniaceae</taxon>
        <taxon>Erwinia</taxon>
    </lineage>
</organism>
<accession>A0A451D3N3</accession>
<dbReference type="InterPro" id="IPR051205">
    <property type="entry name" value="UbiH/COQ6_monooxygenase"/>
</dbReference>
<gene>
    <name evidence="9" type="primary">ubiI</name>
    <name evidence="9" type="ORF">ERCICUMA2628_647</name>
</gene>
<dbReference type="AlphaFoldDB" id="A0A451D3N3"/>
<dbReference type="GO" id="GO:0071949">
    <property type="term" value="F:FAD binding"/>
    <property type="evidence" value="ECO:0007669"/>
    <property type="project" value="InterPro"/>
</dbReference>